<dbReference type="RefSeq" id="WP_154545357.1">
    <property type="nucleotide sequence ID" value="NZ_JAQYQY010000041.1"/>
</dbReference>
<comment type="caution">
    <text evidence="1">The sequence shown here is derived from an EMBL/GenBank/DDBJ whole genome shotgun (WGS) entry which is preliminary data.</text>
</comment>
<dbReference type="AlphaFoldDB" id="A0A7K0K3I4"/>
<dbReference type="GO" id="GO:0016740">
    <property type="term" value="F:transferase activity"/>
    <property type="evidence" value="ECO:0007669"/>
    <property type="project" value="UniProtKB-KW"/>
</dbReference>
<name>A0A7K0K3I4_9ACTO</name>
<dbReference type="EMBL" id="VUMY01000012">
    <property type="protein sequence ID" value="MST50043.1"/>
    <property type="molecule type" value="Genomic_DNA"/>
</dbReference>
<evidence type="ECO:0000313" key="1">
    <source>
        <dbReference type="EMBL" id="MST50043.1"/>
    </source>
</evidence>
<proteinExistence type="predicted"/>
<keyword evidence="2" id="KW-1185">Reference proteome</keyword>
<organism evidence="1 2">
    <name type="scientific">Mobiluncus porci</name>
    <dbReference type="NCBI Taxonomy" id="2652278"/>
    <lineage>
        <taxon>Bacteria</taxon>
        <taxon>Bacillati</taxon>
        <taxon>Actinomycetota</taxon>
        <taxon>Actinomycetes</taxon>
        <taxon>Actinomycetales</taxon>
        <taxon>Actinomycetaceae</taxon>
        <taxon>Mobiluncus</taxon>
    </lineage>
</organism>
<accession>A0A7K0K3I4</accession>
<sequence>MLLVSYSPLVSDARILKQITLFKDDFELTTCGYGPAPEGVAHHFQIPDDCVYWKRNRLWTILRLYTKAYWSSSASAWCRENVPRDHYDVTFADDIDSIGFGLWTRPKLGLHADLHEYSPREKEDVWRWRVFVKPYMQWQVRHFVARAQTCSTTASFFATEYQRNFGINPTVVVNATPFHELQPTPTPESDPIRLVHAGTCRPDRYTEIMIDAVAGLPDRYTLDLFLVKNDAAYFEKLREKCRGLPNVTLHEGAPYRELIDTLHRYDLGIHNLPPVNFNNQYALPNKFFDFVQARIGMVIGPTPEMVSRLEKYHLGRVAADFTAEALQEALAATTREEVAAWKKNAHAVARELSSENVVGLWKDAVAEIVGAH</sequence>
<gene>
    <name evidence="1" type="ORF">FYJ63_07320</name>
</gene>
<protein>
    <submittedName>
        <fullName evidence="1">Glycosyltransferase family 4 protein</fullName>
    </submittedName>
</protein>
<reference evidence="1 2" key="1">
    <citation type="submission" date="2019-08" db="EMBL/GenBank/DDBJ databases">
        <title>In-depth cultivation of the pig gut microbiome towards novel bacterial diversity and tailored functional studies.</title>
        <authorList>
            <person name="Wylensek D."/>
            <person name="Hitch T.C.A."/>
            <person name="Clavel T."/>
        </authorList>
    </citation>
    <scope>NUCLEOTIDE SEQUENCE [LARGE SCALE GENOMIC DNA]</scope>
    <source>
        <strain evidence="1 2">RF-GAM-744-WT-7</strain>
    </source>
</reference>
<keyword evidence="1" id="KW-0808">Transferase</keyword>
<dbReference type="SUPFAM" id="SSF53756">
    <property type="entry name" value="UDP-Glycosyltransferase/glycogen phosphorylase"/>
    <property type="match status" value="1"/>
</dbReference>
<evidence type="ECO:0000313" key="2">
    <source>
        <dbReference type="Proteomes" id="UP000442535"/>
    </source>
</evidence>
<dbReference type="Gene3D" id="3.40.50.2000">
    <property type="entry name" value="Glycogen Phosphorylase B"/>
    <property type="match status" value="1"/>
</dbReference>
<dbReference type="Proteomes" id="UP000442535">
    <property type="component" value="Unassembled WGS sequence"/>
</dbReference>